<keyword evidence="2" id="KW-1185">Reference proteome</keyword>
<dbReference type="EMBL" id="JXTB01000042">
    <property type="protein sequence ID" value="PON71859.1"/>
    <property type="molecule type" value="Genomic_DNA"/>
</dbReference>
<dbReference type="AlphaFoldDB" id="A0A2P5DEZ7"/>
<evidence type="ECO:0000313" key="2">
    <source>
        <dbReference type="Proteomes" id="UP000237105"/>
    </source>
</evidence>
<gene>
    <name evidence="1" type="ORF">PanWU01x14_070460</name>
</gene>
<organism evidence="1 2">
    <name type="scientific">Parasponia andersonii</name>
    <name type="common">Sponia andersonii</name>
    <dbReference type="NCBI Taxonomy" id="3476"/>
    <lineage>
        <taxon>Eukaryota</taxon>
        <taxon>Viridiplantae</taxon>
        <taxon>Streptophyta</taxon>
        <taxon>Embryophyta</taxon>
        <taxon>Tracheophyta</taxon>
        <taxon>Spermatophyta</taxon>
        <taxon>Magnoliopsida</taxon>
        <taxon>eudicotyledons</taxon>
        <taxon>Gunneridae</taxon>
        <taxon>Pentapetalae</taxon>
        <taxon>rosids</taxon>
        <taxon>fabids</taxon>
        <taxon>Rosales</taxon>
        <taxon>Cannabaceae</taxon>
        <taxon>Parasponia</taxon>
    </lineage>
</organism>
<accession>A0A2P5DEZ7</accession>
<sequence>MSINQNLTRGTTVRKLPMNPRIFPFFFDLIPEKTQNLKSGEALLSHLRPSLPRAIDWRRCPAAGRSSCYQNQPRRNRRLPEKCRKCCGFFSLPEPIPATVRRETGCRGLVSSQAI</sequence>
<comment type="caution">
    <text evidence="1">The sequence shown here is derived from an EMBL/GenBank/DDBJ whole genome shotgun (WGS) entry which is preliminary data.</text>
</comment>
<name>A0A2P5DEZ7_PARAD</name>
<evidence type="ECO:0000313" key="1">
    <source>
        <dbReference type="EMBL" id="PON71859.1"/>
    </source>
</evidence>
<reference evidence="2" key="1">
    <citation type="submission" date="2016-06" db="EMBL/GenBank/DDBJ databases">
        <title>Parallel loss of symbiosis genes in relatives of nitrogen-fixing non-legume Parasponia.</title>
        <authorList>
            <person name="Van Velzen R."/>
            <person name="Holmer R."/>
            <person name="Bu F."/>
            <person name="Rutten L."/>
            <person name="Van Zeijl A."/>
            <person name="Liu W."/>
            <person name="Santuari L."/>
            <person name="Cao Q."/>
            <person name="Sharma T."/>
            <person name="Shen D."/>
            <person name="Roswanjaya Y."/>
            <person name="Wardhani T."/>
            <person name="Kalhor M.S."/>
            <person name="Jansen J."/>
            <person name="Van den Hoogen J."/>
            <person name="Gungor B."/>
            <person name="Hartog M."/>
            <person name="Hontelez J."/>
            <person name="Verver J."/>
            <person name="Yang W.-C."/>
            <person name="Schijlen E."/>
            <person name="Repin R."/>
            <person name="Schilthuizen M."/>
            <person name="Schranz E."/>
            <person name="Heidstra R."/>
            <person name="Miyata K."/>
            <person name="Fedorova E."/>
            <person name="Kohlen W."/>
            <person name="Bisseling T."/>
            <person name="Smit S."/>
            <person name="Geurts R."/>
        </authorList>
    </citation>
    <scope>NUCLEOTIDE SEQUENCE [LARGE SCALE GENOMIC DNA]</scope>
    <source>
        <strain evidence="2">cv. WU1-14</strain>
    </source>
</reference>
<proteinExistence type="predicted"/>
<dbReference type="Proteomes" id="UP000237105">
    <property type="component" value="Unassembled WGS sequence"/>
</dbReference>
<protein>
    <submittedName>
        <fullName evidence="1">Uncharacterized protein</fullName>
    </submittedName>
</protein>